<dbReference type="Proteomes" id="UP000501926">
    <property type="component" value="Chromosome"/>
</dbReference>
<accession>Q1Q0X0</accession>
<evidence type="ECO:0000313" key="2">
    <source>
        <dbReference type="EMBL" id="CAJ73652.1"/>
    </source>
</evidence>
<reference evidence="2" key="1">
    <citation type="journal article" date="2006" name="Nature">
        <title>Deciphering the evolution and metabolism of an anammox bacterium from a community genome.</title>
        <authorList>
            <person name="Strous M."/>
            <person name="Pelletier E."/>
            <person name="Mangenot S."/>
            <person name="Rattei T."/>
            <person name="Lehner A."/>
            <person name="Taylor M.W."/>
            <person name="Horn M."/>
            <person name="Daims H."/>
            <person name="Bartol-Mavel D."/>
            <person name="Wincker P."/>
            <person name="Barbe V."/>
            <person name="Fonknechten N."/>
            <person name="Vallenet D."/>
            <person name="Segurens B."/>
            <person name="Schenowitz-Truong C."/>
            <person name="Medigue C."/>
            <person name="Collingro A."/>
            <person name="Snel B."/>
            <person name="Dutilh B.E."/>
            <person name="OpDenCamp H.J.M."/>
            <person name="vanDerDrift C."/>
            <person name="Cirpus I."/>
            <person name="vanDePas-Schoonen K.T."/>
            <person name="Harhangi H.R."/>
            <person name="vanNiftrik L."/>
            <person name="Schmid M."/>
            <person name="Keltjens J."/>
            <person name="vanDeVossenberg J."/>
            <person name="Kartal B."/>
            <person name="Meier H."/>
            <person name="Frishman D."/>
            <person name="Huynen M.A."/>
            <person name="Mewes H."/>
            <person name="Weissenbach J."/>
            <person name="Jetten M.S.M."/>
            <person name="Wagner M."/>
            <person name="LePaslier D."/>
        </authorList>
    </citation>
    <scope>NUCLEOTIDE SEQUENCE</scope>
</reference>
<keyword evidence="1" id="KW-0175">Coiled coil</keyword>
<evidence type="ECO:0000313" key="4">
    <source>
        <dbReference type="EMBL" id="SOH05234.1"/>
    </source>
</evidence>
<proteinExistence type="predicted"/>
<reference evidence="4" key="3">
    <citation type="submission" date="2017-10" db="EMBL/GenBank/DDBJ databases">
        <authorList>
            <person name="Banno H."/>
            <person name="Chua N.-H."/>
        </authorList>
    </citation>
    <scope>NUCLEOTIDE SEQUENCE [LARGE SCALE GENOMIC DNA]</scope>
    <source>
        <strain evidence="4">Kuenenia_mbr1_ru-nijmegen</strain>
    </source>
</reference>
<dbReference type="KEGG" id="kst:KSMBR1_2747"/>
<dbReference type="AlphaFoldDB" id="Q1Q0X0"/>
<reference evidence="2" key="2">
    <citation type="submission" date="2006-01" db="EMBL/GenBank/DDBJ databases">
        <authorList>
            <person name="Genoscope"/>
        </authorList>
    </citation>
    <scope>NUCLEOTIDE SEQUENCE</scope>
</reference>
<feature type="coiled-coil region" evidence="1">
    <location>
        <begin position="275"/>
        <end position="302"/>
    </location>
</feature>
<dbReference type="SUPFAM" id="SSF52540">
    <property type="entry name" value="P-loop containing nucleoside triphosphate hydrolases"/>
    <property type="match status" value="1"/>
</dbReference>
<dbReference type="Gene3D" id="3.40.50.300">
    <property type="entry name" value="P-loop containing nucleotide triphosphate hydrolases"/>
    <property type="match status" value="1"/>
</dbReference>
<reference evidence="5" key="4">
    <citation type="submission" date="2017-10" db="EMBL/GenBank/DDBJ databases">
        <authorList>
            <person name="Frank J."/>
        </authorList>
    </citation>
    <scope>NUCLEOTIDE SEQUENCE [LARGE SCALE GENOMIC DNA]</scope>
</reference>
<evidence type="ECO:0000313" key="3">
    <source>
        <dbReference type="EMBL" id="QII10685.1"/>
    </source>
</evidence>
<organism evidence="2">
    <name type="scientific">Kuenenia stuttgartiensis</name>
    <dbReference type="NCBI Taxonomy" id="174633"/>
    <lineage>
        <taxon>Bacteria</taxon>
        <taxon>Pseudomonadati</taxon>
        <taxon>Planctomycetota</taxon>
        <taxon>Candidatus Brocadiia</taxon>
        <taxon>Candidatus Brocadiales</taxon>
        <taxon>Candidatus Brocadiaceae</taxon>
        <taxon>Candidatus Kuenenia</taxon>
    </lineage>
</organism>
<evidence type="ECO:0000313" key="5">
    <source>
        <dbReference type="Proteomes" id="UP000221734"/>
    </source>
</evidence>
<dbReference type="EMBL" id="CT573071">
    <property type="protein sequence ID" value="CAJ73652.1"/>
    <property type="molecule type" value="Genomic_DNA"/>
</dbReference>
<evidence type="ECO:0000256" key="1">
    <source>
        <dbReference type="SAM" id="Coils"/>
    </source>
</evidence>
<dbReference type="EMBL" id="LT934425">
    <property type="protein sequence ID" value="SOH05234.1"/>
    <property type="molecule type" value="Genomic_DNA"/>
</dbReference>
<evidence type="ECO:0000313" key="6">
    <source>
        <dbReference type="Proteomes" id="UP000501926"/>
    </source>
</evidence>
<dbReference type="InterPro" id="IPR027417">
    <property type="entry name" value="P-loop_NTPase"/>
</dbReference>
<sequence length="661" mass="75465">MKFQLLKLIVWPRSDEFPPRIVDFKPGKVNVITGASRTGKSAIIPIIDYCLASSDCFIPIDTIRNYASWYGVVFQTETEQILISRKIPLGNKVSNDFYLLRGSIVSIPPAIKKANENTDGVKHILNTISSVPYLPLDGGDGERAYQARLGFRDLMALVFQNQDIVANQNILFYKTHAHEHRERLRNWFPFILGAENIEILTARQRLQIVEKRLNQLRREFEKSKAISASWMANMLGHIKVAKEYGILEEDVSDATSPEDLLAAAKRIFEHIPEHSQTKFENIEKANKEVLELELEEERISAEIGVSKKRLNDVQRLKSSLLDYGNSVRKRVDRLHISQWLENIVSESQGCLACGSSEHPNSTSEFFRISSAFKKYEDEAKSVAAVPTSFAREEVRIEFELKNLLDQMKKHQKRFDLLMARDKKAQEEFQRRKNMFLFLGHLKASMETFESLADGGEFQKDISILQEEYKGLINLVDPKGVQRRIDNATAHISQGILNHLKSLDVEDKYRKIAPKFSVKDLNISVLSDDGHWHFLAEVGSASNWVSFHIALMCSLQEYFLEQATSCVPSFVIFDQPSQVYFPKVKRGVENVENDPKYEGDEDVAAVKSMFKTLAKSVLDKEGAWQSIILDHADNSIYGGIEGVHEVEEWRNGKKLIPAEWIE</sequence>
<feature type="coiled-coil region" evidence="1">
    <location>
        <begin position="199"/>
        <end position="226"/>
    </location>
</feature>
<dbReference type="OrthoDB" id="103556at2"/>
<gene>
    <name evidence="3" type="ORF">KsCSTR_13060</name>
    <name evidence="4" type="ORF">KSMBR1_2747</name>
    <name evidence="2" type="ORF">kuste2899</name>
</gene>
<evidence type="ECO:0008006" key="7">
    <source>
        <dbReference type="Google" id="ProtNLM"/>
    </source>
</evidence>
<keyword evidence="5" id="KW-1185">Reference proteome</keyword>
<dbReference type="Pfam" id="PF12532">
    <property type="entry name" value="DUF3732"/>
    <property type="match status" value="1"/>
</dbReference>
<protein>
    <recommendedName>
        <fullName evidence="7">DUF3732 domain-containing protein</fullName>
    </recommendedName>
</protein>
<name>Q1Q0X0_KUEST</name>
<dbReference type="Proteomes" id="UP000221734">
    <property type="component" value="Chromosome Kuenenia_stuttgartiensis_MBR1"/>
</dbReference>
<reference evidence="3 6" key="5">
    <citation type="submission" date="2020-02" db="EMBL/GenBank/DDBJ databases">
        <title>Newly sequenced genome of strain CSTR1 showed variability in Candidatus Kuenenia stuttgartiensis genomes.</title>
        <authorList>
            <person name="Ding C."/>
            <person name="Adrian L."/>
        </authorList>
    </citation>
    <scope>NUCLEOTIDE SEQUENCE [LARGE SCALE GENOMIC DNA]</scope>
    <source>
        <strain evidence="3 6">CSTR1</strain>
    </source>
</reference>
<dbReference type="EMBL" id="CP049055">
    <property type="protein sequence ID" value="QII10685.1"/>
    <property type="molecule type" value="Genomic_DNA"/>
</dbReference>
<dbReference type="InterPro" id="IPR022205">
    <property type="entry name" value="DUF3732"/>
</dbReference>
<dbReference type="RefSeq" id="WP_099325841.1">
    <property type="nucleotide sequence ID" value="NZ_CP049055.1"/>
</dbReference>